<accession>A0AAD9UUX7</accession>
<proteinExistence type="predicted"/>
<reference evidence="2" key="1">
    <citation type="journal article" date="2023" name="G3 (Bethesda)">
        <title>Whole genome assembly and annotation of the endangered Caribbean coral Acropora cervicornis.</title>
        <authorList>
            <person name="Selwyn J.D."/>
            <person name="Vollmer S.V."/>
        </authorList>
    </citation>
    <scope>NUCLEOTIDE SEQUENCE</scope>
    <source>
        <strain evidence="2">K2</strain>
    </source>
</reference>
<evidence type="ECO:0000256" key="1">
    <source>
        <dbReference type="SAM" id="SignalP"/>
    </source>
</evidence>
<gene>
    <name evidence="2" type="ORF">P5673_028281</name>
</gene>
<keyword evidence="1" id="KW-0732">Signal</keyword>
<feature type="chain" id="PRO_5042215780" evidence="1">
    <location>
        <begin position="17"/>
        <end position="127"/>
    </location>
</feature>
<protein>
    <submittedName>
        <fullName evidence="2">Uncharacterized protein</fullName>
    </submittedName>
</protein>
<sequence>MNVLIIFSVCVTAALACDRPLPKLAACNLPAGDCSCQAGLDCSLTKKLIYGGQVFPVKQCMPIGVDIDIETVDMDNPSGGVAGASLFYPLKDKHKCGCANGLQCKVTATITLPIIHHKLKIKQCVKP</sequence>
<keyword evidence="3" id="KW-1185">Reference proteome</keyword>
<feature type="signal peptide" evidence="1">
    <location>
        <begin position="1"/>
        <end position="16"/>
    </location>
</feature>
<organism evidence="2 3">
    <name type="scientific">Acropora cervicornis</name>
    <name type="common">Staghorn coral</name>
    <dbReference type="NCBI Taxonomy" id="6130"/>
    <lineage>
        <taxon>Eukaryota</taxon>
        <taxon>Metazoa</taxon>
        <taxon>Cnidaria</taxon>
        <taxon>Anthozoa</taxon>
        <taxon>Hexacorallia</taxon>
        <taxon>Scleractinia</taxon>
        <taxon>Astrocoeniina</taxon>
        <taxon>Acroporidae</taxon>
        <taxon>Acropora</taxon>
    </lineage>
</organism>
<reference evidence="2" key="2">
    <citation type="journal article" date="2023" name="Science">
        <title>Genomic signatures of disease resistance in endangered staghorn corals.</title>
        <authorList>
            <person name="Vollmer S.V."/>
            <person name="Selwyn J.D."/>
            <person name="Despard B.A."/>
            <person name="Roesel C.L."/>
        </authorList>
    </citation>
    <scope>NUCLEOTIDE SEQUENCE</scope>
    <source>
        <strain evidence="2">K2</strain>
    </source>
</reference>
<evidence type="ECO:0000313" key="2">
    <source>
        <dbReference type="EMBL" id="KAK2550909.1"/>
    </source>
</evidence>
<dbReference type="EMBL" id="JARQWQ010000104">
    <property type="protein sequence ID" value="KAK2550909.1"/>
    <property type="molecule type" value="Genomic_DNA"/>
</dbReference>
<name>A0AAD9UUX7_ACRCE</name>
<dbReference type="Proteomes" id="UP001249851">
    <property type="component" value="Unassembled WGS sequence"/>
</dbReference>
<comment type="caution">
    <text evidence="2">The sequence shown here is derived from an EMBL/GenBank/DDBJ whole genome shotgun (WGS) entry which is preliminary data.</text>
</comment>
<evidence type="ECO:0000313" key="3">
    <source>
        <dbReference type="Proteomes" id="UP001249851"/>
    </source>
</evidence>
<dbReference type="AlphaFoldDB" id="A0AAD9UUX7"/>